<sequence length="68" mass="7882">MINYAQCQLYWSQHHSQRLEIVLMISGSRELDTVLKAARNAVHGVNYQYCPFLVFGVWSVLRAMVLEP</sequence>
<gene>
    <name evidence="1" type="ORF">C5167_040142</name>
</gene>
<name>A0A4Y7IE21_PAPSO</name>
<accession>A0A4Y7IE21</accession>
<dbReference type="EMBL" id="CM010715">
    <property type="protein sequence ID" value="RZC47183.1"/>
    <property type="molecule type" value="Genomic_DNA"/>
</dbReference>
<proteinExistence type="predicted"/>
<keyword evidence="2" id="KW-1185">Reference proteome</keyword>
<dbReference type="Proteomes" id="UP000316621">
    <property type="component" value="Chromosome 1"/>
</dbReference>
<reference evidence="1 2" key="1">
    <citation type="journal article" date="2018" name="Science">
        <title>The opium poppy genome and morphinan production.</title>
        <authorList>
            <person name="Guo L."/>
            <person name="Winzer T."/>
            <person name="Yang X."/>
            <person name="Li Y."/>
            <person name="Ning Z."/>
            <person name="He Z."/>
            <person name="Teodor R."/>
            <person name="Lu Y."/>
            <person name="Bowser T.A."/>
            <person name="Graham I.A."/>
            <person name="Ye K."/>
        </authorList>
    </citation>
    <scope>NUCLEOTIDE SEQUENCE [LARGE SCALE GENOMIC DNA]</scope>
    <source>
        <strain evidence="2">cv. HN1</strain>
        <tissue evidence="1">Leaves</tissue>
    </source>
</reference>
<organism evidence="1 2">
    <name type="scientific">Papaver somniferum</name>
    <name type="common">Opium poppy</name>
    <dbReference type="NCBI Taxonomy" id="3469"/>
    <lineage>
        <taxon>Eukaryota</taxon>
        <taxon>Viridiplantae</taxon>
        <taxon>Streptophyta</taxon>
        <taxon>Embryophyta</taxon>
        <taxon>Tracheophyta</taxon>
        <taxon>Spermatophyta</taxon>
        <taxon>Magnoliopsida</taxon>
        <taxon>Ranunculales</taxon>
        <taxon>Papaveraceae</taxon>
        <taxon>Papaveroideae</taxon>
        <taxon>Papaver</taxon>
    </lineage>
</organism>
<evidence type="ECO:0000313" key="1">
    <source>
        <dbReference type="EMBL" id="RZC47183.1"/>
    </source>
</evidence>
<evidence type="ECO:0000313" key="2">
    <source>
        <dbReference type="Proteomes" id="UP000316621"/>
    </source>
</evidence>
<dbReference type="AlphaFoldDB" id="A0A4Y7IE21"/>
<dbReference type="Gramene" id="RZC47183">
    <property type="protein sequence ID" value="RZC47183"/>
    <property type="gene ID" value="C5167_040142"/>
</dbReference>
<protein>
    <submittedName>
        <fullName evidence="1">Uncharacterized protein</fullName>
    </submittedName>
</protein>